<feature type="region of interest" description="Disordered" evidence="1">
    <location>
        <begin position="1"/>
        <end position="115"/>
    </location>
</feature>
<evidence type="ECO:0000256" key="1">
    <source>
        <dbReference type="SAM" id="MobiDB-lite"/>
    </source>
</evidence>
<keyword evidence="3" id="KW-1185">Reference proteome</keyword>
<feature type="compositionally biased region" description="Polar residues" evidence="1">
    <location>
        <begin position="78"/>
        <end position="88"/>
    </location>
</feature>
<evidence type="ECO:0000313" key="2">
    <source>
        <dbReference type="EMBL" id="URE11423.1"/>
    </source>
</evidence>
<reference evidence="2" key="1">
    <citation type="submission" date="2022-05" db="EMBL/GenBank/DDBJ databases">
        <title>The Musa troglodytarum L. genome provides insights into the mechanism of non-climacteric behaviour and enrichment of carotenoids.</title>
        <authorList>
            <person name="Wang J."/>
        </authorList>
    </citation>
    <scope>NUCLEOTIDE SEQUENCE</scope>
    <source>
        <tissue evidence="2">Leaf</tissue>
    </source>
</reference>
<feature type="compositionally biased region" description="Low complexity" evidence="1">
    <location>
        <begin position="103"/>
        <end position="115"/>
    </location>
</feature>
<feature type="compositionally biased region" description="Polar residues" evidence="1">
    <location>
        <begin position="59"/>
        <end position="71"/>
    </location>
</feature>
<evidence type="ECO:0000313" key="3">
    <source>
        <dbReference type="Proteomes" id="UP001055439"/>
    </source>
</evidence>
<name>A0A9E7K960_9LILI</name>
<sequence length="115" mass="12596">MGRAPWCDKARVKRDRWSPEEDAAPPGLHRQAHHRRQLDRFAPQSRSETLWQELPLGMAQTTSGRTSSTEASPKKKTASSAFSGSCVQLPNDLGGLLSVPEPTTTSRTTGTPISR</sequence>
<dbReference type="Proteomes" id="UP001055439">
    <property type="component" value="Chromosome 6"/>
</dbReference>
<dbReference type="EMBL" id="CP097508">
    <property type="protein sequence ID" value="URE11423.1"/>
    <property type="molecule type" value="Genomic_DNA"/>
</dbReference>
<accession>A0A9E7K960</accession>
<feature type="compositionally biased region" description="Basic and acidic residues" evidence="1">
    <location>
        <begin position="1"/>
        <end position="19"/>
    </location>
</feature>
<proteinExistence type="predicted"/>
<protein>
    <submittedName>
        <fullName evidence="2">Uncharacterized protein</fullName>
    </submittedName>
</protein>
<dbReference type="AlphaFoldDB" id="A0A9E7K960"/>
<gene>
    <name evidence="2" type="ORF">MUK42_22590</name>
</gene>
<organism evidence="2 3">
    <name type="scientific">Musa troglodytarum</name>
    <name type="common">fe'i banana</name>
    <dbReference type="NCBI Taxonomy" id="320322"/>
    <lineage>
        <taxon>Eukaryota</taxon>
        <taxon>Viridiplantae</taxon>
        <taxon>Streptophyta</taxon>
        <taxon>Embryophyta</taxon>
        <taxon>Tracheophyta</taxon>
        <taxon>Spermatophyta</taxon>
        <taxon>Magnoliopsida</taxon>
        <taxon>Liliopsida</taxon>
        <taxon>Zingiberales</taxon>
        <taxon>Musaceae</taxon>
        <taxon>Musa</taxon>
    </lineage>
</organism>